<dbReference type="GO" id="GO:0006281">
    <property type="term" value="P:DNA repair"/>
    <property type="evidence" value="ECO:0007669"/>
    <property type="project" value="UniProtKB-ARBA"/>
</dbReference>
<keyword evidence="4" id="KW-0269">Exonuclease</keyword>
<evidence type="ECO:0000256" key="5">
    <source>
        <dbReference type="SAM" id="Coils"/>
    </source>
</evidence>
<dbReference type="InterPro" id="IPR011604">
    <property type="entry name" value="PDDEXK-like_dom_sf"/>
</dbReference>
<keyword evidence="1" id="KW-0540">Nuclease</keyword>
<accession>A0A8K0CQQ7</accession>
<dbReference type="InterPro" id="IPR051703">
    <property type="entry name" value="NF-kappa-B_Signaling_Reg"/>
</dbReference>
<dbReference type="OrthoDB" id="6781756at2759"/>
<keyword evidence="2" id="KW-0255">Endonuclease</keyword>
<dbReference type="Gene3D" id="3.90.320.10">
    <property type="match status" value="1"/>
</dbReference>
<evidence type="ECO:0000256" key="1">
    <source>
        <dbReference type="ARBA" id="ARBA00022722"/>
    </source>
</evidence>
<protein>
    <recommendedName>
        <fullName evidence="8">YqaJ viral recombinase domain-containing protein</fullName>
    </recommendedName>
</protein>
<gene>
    <name evidence="6" type="ORF">ILUMI_15319</name>
</gene>
<dbReference type="AlphaFoldDB" id="A0A8K0CQQ7"/>
<name>A0A8K0CQQ7_IGNLU</name>
<reference evidence="6" key="1">
    <citation type="submission" date="2019-08" db="EMBL/GenBank/DDBJ databases">
        <title>The genome of the North American firefly Photinus pyralis.</title>
        <authorList>
            <consortium name="Photinus pyralis genome working group"/>
            <person name="Fallon T.R."/>
            <person name="Sander Lower S.E."/>
            <person name="Weng J.-K."/>
        </authorList>
    </citation>
    <scope>NUCLEOTIDE SEQUENCE</scope>
    <source>
        <strain evidence="6">TRF0915ILg1</strain>
        <tissue evidence="6">Whole body</tissue>
    </source>
</reference>
<dbReference type="EMBL" id="VTPC01045162">
    <property type="protein sequence ID" value="KAF2890854.1"/>
    <property type="molecule type" value="Genomic_DNA"/>
</dbReference>
<evidence type="ECO:0000256" key="4">
    <source>
        <dbReference type="ARBA" id="ARBA00022839"/>
    </source>
</evidence>
<dbReference type="PANTHER" id="PTHR46609">
    <property type="entry name" value="EXONUCLEASE, PHAGE-TYPE/RECB, C-TERMINAL DOMAIN-CONTAINING PROTEIN"/>
    <property type="match status" value="1"/>
</dbReference>
<evidence type="ECO:0000256" key="3">
    <source>
        <dbReference type="ARBA" id="ARBA00022801"/>
    </source>
</evidence>
<evidence type="ECO:0000256" key="2">
    <source>
        <dbReference type="ARBA" id="ARBA00022759"/>
    </source>
</evidence>
<dbReference type="Pfam" id="PF01771">
    <property type="entry name" value="Viral_alk_exo"/>
    <property type="match status" value="1"/>
</dbReference>
<dbReference type="GO" id="GO:0004519">
    <property type="term" value="F:endonuclease activity"/>
    <property type="evidence" value="ECO:0007669"/>
    <property type="project" value="UniProtKB-KW"/>
</dbReference>
<proteinExistence type="predicted"/>
<dbReference type="InterPro" id="IPR034720">
    <property type="entry name" value="Viral_alk_exo"/>
</dbReference>
<feature type="coiled-coil region" evidence="5">
    <location>
        <begin position="48"/>
        <end position="75"/>
    </location>
</feature>
<evidence type="ECO:0008006" key="8">
    <source>
        <dbReference type="Google" id="ProtNLM"/>
    </source>
</evidence>
<dbReference type="PANTHER" id="PTHR46609:SF8">
    <property type="entry name" value="YQAJ VIRAL RECOMBINASE DOMAIN-CONTAINING PROTEIN"/>
    <property type="match status" value="1"/>
</dbReference>
<dbReference type="Proteomes" id="UP000801492">
    <property type="component" value="Unassembled WGS sequence"/>
</dbReference>
<evidence type="ECO:0000313" key="6">
    <source>
        <dbReference type="EMBL" id="KAF2890854.1"/>
    </source>
</evidence>
<organism evidence="6 7">
    <name type="scientific">Ignelater luminosus</name>
    <name type="common">Cucubano</name>
    <name type="synonym">Pyrophorus luminosus</name>
    <dbReference type="NCBI Taxonomy" id="2038154"/>
    <lineage>
        <taxon>Eukaryota</taxon>
        <taxon>Metazoa</taxon>
        <taxon>Ecdysozoa</taxon>
        <taxon>Arthropoda</taxon>
        <taxon>Hexapoda</taxon>
        <taxon>Insecta</taxon>
        <taxon>Pterygota</taxon>
        <taxon>Neoptera</taxon>
        <taxon>Endopterygota</taxon>
        <taxon>Coleoptera</taxon>
        <taxon>Polyphaga</taxon>
        <taxon>Elateriformia</taxon>
        <taxon>Elateroidea</taxon>
        <taxon>Elateridae</taxon>
        <taxon>Agrypninae</taxon>
        <taxon>Pyrophorini</taxon>
        <taxon>Ignelater</taxon>
    </lineage>
</organism>
<evidence type="ECO:0000313" key="7">
    <source>
        <dbReference type="Proteomes" id="UP000801492"/>
    </source>
</evidence>
<keyword evidence="3" id="KW-0378">Hydrolase</keyword>
<dbReference type="GO" id="GO:0004527">
    <property type="term" value="F:exonuclease activity"/>
    <property type="evidence" value="ECO:0007669"/>
    <property type="project" value="UniProtKB-KW"/>
</dbReference>
<sequence length="162" mass="19083">MWIQKNTSVIETGQERHRGKTRNVECDKSYGENCEKPDMSPEDFKIEARTFLEQLAKTEGEIQEIQTQTKNQRESDIWYLERRNRLTASTFGEVCKRRNTTSCKSLVERIRCPRPFYARSIEWGIKNEKLTIEQLEKVIGRKTEPCSLFIDPELPYLAARFS</sequence>
<comment type="caution">
    <text evidence="6">The sequence shown here is derived from an EMBL/GenBank/DDBJ whole genome shotgun (WGS) entry which is preliminary data.</text>
</comment>
<dbReference type="InterPro" id="IPR011335">
    <property type="entry name" value="Restrct_endonuc-II-like"/>
</dbReference>
<keyword evidence="7" id="KW-1185">Reference proteome</keyword>
<keyword evidence="5" id="KW-0175">Coiled coil</keyword>
<dbReference type="SUPFAM" id="SSF52980">
    <property type="entry name" value="Restriction endonuclease-like"/>
    <property type="match status" value="1"/>
</dbReference>